<evidence type="ECO:0000256" key="9">
    <source>
        <dbReference type="ARBA" id="ARBA00048721"/>
    </source>
</evidence>
<keyword evidence="13" id="KW-1185">Reference proteome</keyword>
<dbReference type="GO" id="GO:0009435">
    <property type="term" value="P:NAD+ biosynthetic process"/>
    <property type="evidence" value="ECO:0007669"/>
    <property type="project" value="UniProtKB-UniRule"/>
</dbReference>
<keyword evidence="4 10" id="KW-0808">Transferase</keyword>
<keyword evidence="5 10" id="KW-0548">Nucleotidyltransferase</keyword>
<evidence type="ECO:0000256" key="7">
    <source>
        <dbReference type="ARBA" id="ARBA00022840"/>
    </source>
</evidence>
<protein>
    <recommendedName>
        <fullName evidence="10">Probable nicotinate-nucleotide adenylyltransferase</fullName>
        <ecNumber evidence="10">2.7.7.18</ecNumber>
    </recommendedName>
    <alternativeName>
        <fullName evidence="10">Deamido-NAD(+) diphosphorylase</fullName>
    </alternativeName>
    <alternativeName>
        <fullName evidence="10">Deamido-NAD(+) pyrophosphorylase</fullName>
    </alternativeName>
    <alternativeName>
        <fullName evidence="10">Nicotinate mononucleotide adenylyltransferase</fullName>
        <shortName evidence="10">NaMN adenylyltransferase</shortName>
    </alternativeName>
</protein>
<dbReference type="NCBIfam" id="NF000840">
    <property type="entry name" value="PRK00071.1-3"/>
    <property type="match status" value="1"/>
</dbReference>
<evidence type="ECO:0000256" key="5">
    <source>
        <dbReference type="ARBA" id="ARBA00022695"/>
    </source>
</evidence>
<dbReference type="HAMAP" id="MF_00244">
    <property type="entry name" value="NaMN_adenylyltr"/>
    <property type="match status" value="1"/>
</dbReference>
<reference evidence="12" key="1">
    <citation type="submission" date="2020-08" db="EMBL/GenBank/DDBJ databases">
        <title>Genome public.</title>
        <authorList>
            <person name="Liu C."/>
            <person name="Sun Q."/>
        </authorList>
    </citation>
    <scope>NUCLEOTIDE SEQUENCE</scope>
    <source>
        <strain evidence="12">H8</strain>
    </source>
</reference>
<accession>A0A926DL43</accession>
<evidence type="ECO:0000313" key="13">
    <source>
        <dbReference type="Proteomes" id="UP000611762"/>
    </source>
</evidence>
<dbReference type="GO" id="GO:0004515">
    <property type="term" value="F:nicotinate-nucleotide adenylyltransferase activity"/>
    <property type="evidence" value="ECO:0007669"/>
    <property type="project" value="UniProtKB-UniRule"/>
</dbReference>
<dbReference type="GO" id="GO:0005524">
    <property type="term" value="F:ATP binding"/>
    <property type="evidence" value="ECO:0007669"/>
    <property type="project" value="UniProtKB-KW"/>
</dbReference>
<dbReference type="InterPro" id="IPR004821">
    <property type="entry name" value="Cyt_trans-like"/>
</dbReference>
<dbReference type="RefSeq" id="WP_177680058.1">
    <property type="nucleotide sequence ID" value="NZ_JACRSU010000001.1"/>
</dbReference>
<dbReference type="EC" id="2.7.7.18" evidence="10"/>
<dbReference type="CDD" id="cd02165">
    <property type="entry name" value="NMNAT"/>
    <property type="match status" value="1"/>
</dbReference>
<dbReference type="InterPro" id="IPR005248">
    <property type="entry name" value="NadD/NMNAT"/>
</dbReference>
<keyword evidence="3 10" id="KW-0662">Pyridine nucleotide biosynthesis</keyword>
<keyword evidence="7 10" id="KW-0067">ATP-binding</keyword>
<comment type="caution">
    <text evidence="12">The sequence shown here is derived from an EMBL/GenBank/DDBJ whole genome shotgun (WGS) entry which is preliminary data.</text>
</comment>
<dbReference type="AlphaFoldDB" id="A0A926DL43"/>
<evidence type="ECO:0000256" key="4">
    <source>
        <dbReference type="ARBA" id="ARBA00022679"/>
    </source>
</evidence>
<proteinExistence type="inferred from homology"/>
<evidence type="ECO:0000256" key="8">
    <source>
        <dbReference type="ARBA" id="ARBA00023027"/>
    </source>
</evidence>
<evidence type="ECO:0000313" key="12">
    <source>
        <dbReference type="EMBL" id="MBC8540286.1"/>
    </source>
</evidence>
<evidence type="ECO:0000256" key="6">
    <source>
        <dbReference type="ARBA" id="ARBA00022741"/>
    </source>
</evidence>
<name>A0A926DL43_9FIRM</name>
<keyword evidence="6 10" id="KW-0547">Nucleotide-binding</keyword>
<comment type="function">
    <text evidence="1 10">Catalyzes the reversible adenylation of nicotinate mononucleotide (NaMN) to nicotinic acid adenine dinucleotide (NaAD).</text>
</comment>
<sequence>MSKIGLFGGTFDPIHFGHLMLAEQVLKEFSLDEIKFIPAGIPPHKTKKKVTDKQHRLNMVLLATKDNPRFSVSDYEICNERLNYSYITISHFKEQNPKDEFFFIVGGDSFRNFPEWKNYRTLISLCTFIVVPRPGIEPTGYFEKFCGDEAPPRVFFLTGFSCGISSTAIRMQLKEGKEVSGQVPPSVEQYIKTNKLYI</sequence>
<comment type="similarity">
    <text evidence="10">Belongs to the NadD family.</text>
</comment>
<organism evidence="12 13">
    <name type="scientific">Congzhengia minquanensis</name>
    <dbReference type="NCBI Taxonomy" id="2763657"/>
    <lineage>
        <taxon>Bacteria</taxon>
        <taxon>Bacillati</taxon>
        <taxon>Bacillota</taxon>
        <taxon>Clostridia</taxon>
        <taxon>Eubacteriales</taxon>
        <taxon>Oscillospiraceae</taxon>
        <taxon>Congzhengia</taxon>
    </lineage>
</organism>
<comment type="pathway">
    <text evidence="2 10">Cofactor biosynthesis; NAD(+) biosynthesis; deamido-NAD(+) from nicotinate D-ribonucleotide: step 1/1.</text>
</comment>
<dbReference type="InterPro" id="IPR014729">
    <property type="entry name" value="Rossmann-like_a/b/a_fold"/>
</dbReference>
<dbReference type="PANTHER" id="PTHR39321">
    <property type="entry name" value="NICOTINATE-NUCLEOTIDE ADENYLYLTRANSFERASE-RELATED"/>
    <property type="match status" value="1"/>
</dbReference>
<comment type="catalytic activity">
    <reaction evidence="9 10">
        <text>nicotinate beta-D-ribonucleotide + ATP + H(+) = deamido-NAD(+) + diphosphate</text>
        <dbReference type="Rhea" id="RHEA:22860"/>
        <dbReference type="ChEBI" id="CHEBI:15378"/>
        <dbReference type="ChEBI" id="CHEBI:30616"/>
        <dbReference type="ChEBI" id="CHEBI:33019"/>
        <dbReference type="ChEBI" id="CHEBI:57502"/>
        <dbReference type="ChEBI" id="CHEBI:58437"/>
        <dbReference type="EC" id="2.7.7.18"/>
    </reaction>
</comment>
<evidence type="ECO:0000259" key="11">
    <source>
        <dbReference type="Pfam" id="PF01467"/>
    </source>
</evidence>
<dbReference type="Proteomes" id="UP000611762">
    <property type="component" value="Unassembled WGS sequence"/>
</dbReference>
<evidence type="ECO:0000256" key="2">
    <source>
        <dbReference type="ARBA" id="ARBA00005019"/>
    </source>
</evidence>
<dbReference type="Gene3D" id="3.40.50.620">
    <property type="entry name" value="HUPs"/>
    <property type="match status" value="1"/>
</dbReference>
<dbReference type="NCBIfam" id="TIGR00482">
    <property type="entry name" value="nicotinate (nicotinamide) nucleotide adenylyltransferase"/>
    <property type="match status" value="1"/>
</dbReference>
<evidence type="ECO:0000256" key="10">
    <source>
        <dbReference type="HAMAP-Rule" id="MF_00244"/>
    </source>
</evidence>
<evidence type="ECO:0000256" key="3">
    <source>
        <dbReference type="ARBA" id="ARBA00022642"/>
    </source>
</evidence>
<keyword evidence="8 10" id="KW-0520">NAD</keyword>
<dbReference type="PANTHER" id="PTHR39321:SF3">
    <property type="entry name" value="PHOSPHOPANTETHEINE ADENYLYLTRANSFERASE"/>
    <property type="match status" value="1"/>
</dbReference>
<dbReference type="NCBIfam" id="TIGR00125">
    <property type="entry name" value="cyt_tran_rel"/>
    <property type="match status" value="1"/>
</dbReference>
<feature type="domain" description="Cytidyltransferase-like" evidence="11">
    <location>
        <begin position="6"/>
        <end position="171"/>
    </location>
</feature>
<dbReference type="EMBL" id="JACRSU010000001">
    <property type="protein sequence ID" value="MBC8540286.1"/>
    <property type="molecule type" value="Genomic_DNA"/>
</dbReference>
<gene>
    <name evidence="10" type="primary">nadD</name>
    <name evidence="12" type="ORF">H8698_04780</name>
</gene>
<evidence type="ECO:0000256" key="1">
    <source>
        <dbReference type="ARBA" id="ARBA00002324"/>
    </source>
</evidence>
<dbReference type="Pfam" id="PF01467">
    <property type="entry name" value="CTP_transf_like"/>
    <property type="match status" value="1"/>
</dbReference>
<dbReference type="SUPFAM" id="SSF52374">
    <property type="entry name" value="Nucleotidylyl transferase"/>
    <property type="match status" value="1"/>
</dbReference>